<dbReference type="PANTHER" id="PTHR30204">
    <property type="entry name" value="REDOX-CYCLING DRUG-SENSING TRANSCRIPTIONAL ACTIVATOR SOXR"/>
    <property type="match status" value="1"/>
</dbReference>
<keyword evidence="4" id="KW-0804">Transcription</keyword>
<dbReference type="PANTHER" id="PTHR30204:SF69">
    <property type="entry name" value="MERR-FAMILY TRANSCRIPTIONAL REGULATOR"/>
    <property type="match status" value="1"/>
</dbReference>
<dbReference type="GO" id="GO:0003677">
    <property type="term" value="F:DNA binding"/>
    <property type="evidence" value="ECO:0007669"/>
    <property type="project" value="UniProtKB-KW"/>
</dbReference>
<dbReference type="InterPro" id="IPR009061">
    <property type="entry name" value="DNA-bd_dom_put_sf"/>
</dbReference>
<dbReference type="Proteomes" id="UP001549098">
    <property type="component" value="Unassembled WGS sequence"/>
</dbReference>
<feature type="domain" description="HTH merR-type" evidence="5">
    <location>
        <begin position="6"/>
        <end position="75"/>
    </location>
</feature>
<keyword evidence="3 6" id="KW-0238">DNA-binding</keyword>
<dbReference type="Gene3D" id="1.10.1660.10">
    <property type="match status" value="1"/>
</dbReference>
<evidence type="ECO:0000259" key="5">
    <source>
        <dbReference type="PROSITE" id="PS50937"/>
    </source>
</evidence>
<keyword evidence="7" id="KW-1185">Reference proteome</keyword>
<dbReference type="PROSITE" id="PS50937">
    <property type="entry name" value="HTH_MERR_2"/>
    <property type="match status" value="1"/>
</dbReference>
<accession>A0ABV2F0I3</accession>
<dbReference type="EMBL" id="JBEPLV010000002">
    <property type="protein sequence ID" value="MET3545288.1"/>
    <property type="molecule type" value="Genomic_DNA"/>
</dbReference>
<evidence type="ECO:0000313" key="6">
    <source>
        <dbReference type="EMBL" id="MET3545288.1"/>
    </source>
</evidence>
<dbReference type="InterPro" id="IPR000551">
    <property type="entry name" value="MerR-type_HTH_dom"/>
</dbReference>
<reference evidence="6 7" key="1">
    <citation type="submission" date="2024-06" db="EMBL/GenBank/DDBJ databases">
        <title>Genomic Encyclopedia of Type Strains, Phase IV (KMG-IV): sequencing the most valuable type-strain genomes for metagenomic binning, comparative biology and taxonomic classification.</title>
        <authorList>
            <person name="Goeker M."/>
        </authorList>
    </citation>
    <scope>NUCLEOTIDE SEQUENCE [LARGE SCALE GENOMIC DNA]</scope>
    <source>
        <strain evidence="6 7">DSM 17253</strain>
    </source>
</reference>
<evidence type="ECO:0000256" key="2">
    <source>
        <dbReference type="ARBA" id="ARBA00023015"/>
    </source>
</evidence>
<keyword evidence="2" id="KW-0805">Transcription regulation</keyword>
<keyword evidence="1" id="KW-0678">Repressor</keyword>
<evidence type="ECO:0000256" key="1">
    <source>
        <dbReference type="ARBA" id="ARBA00022491"/>
    </source>
</evidence>
<evidence type="ECO:0000256" key="4">
    <source>
        <dbReference type="ARBA" id="ARBA00023163"/>
    </source>
</evidence>
<dbReference type="Pfam" id="PF13411">
    <property type="entry name" value="MerR_1"/>
    <property type="match status" value="1"/>
</dbReference>
<protein>
    <submittedName>
        <fullName evidence="6">DNA-binding transcriptional MerR regulator</fullName>
    </submittedName>
</protein>
<organism evidence="6 7">
    <name type="scientific">Paenibacillus favisporus</name>
    <dbReference type="NCBI Taxonomy" id="221028"/>
    <lineage>
        <taxon>Bacteria</taxon>
        <taxon>Bacillati</taxon>
        <taxon>Bacillota</taxon>
        <taxon>Bacilli</taxon>
        <taxon>Bacillales</taxon>
        <taxon>Paenibacillaceae</taxon>
        <taxon>Paenibacillus</taxon>
    </lineage>
</organism>
<dbReference type="InterPro" id="IPR047057">
    <property type="entry name" value="MerR_fam"/>
</dbReference>
<proteinExistence type="predicted"/>
<evidence type="ECO:0000256" key="3">
    <source>
        <dbReference type="ARBA" id="ARBA00023125"/>
    </source>
</evidence>
<dbReference type="RefSeq" id="WP_354496153.1">
    <property type="nucleotide sequence ID" value="NZ_JBEPLV010000002.1"/>
</dbReference>
<dbReference type="SMART" id="SM00422">
    <property type="entry name" value="HTH_MERR"/>
    <property type="match status" value="1"/>
</dbReference>
<sequence length="185" mass="21496">MMTEQTFTIKQTAELTGLSEDTIRYYEKIKLLPPPDRKDNGHRVYRRKDIHTIKLISCLKKTGISLEAMRPFLKASGNPDPAEYIELTQTLKNHREQIVEQISSLQQLVDFIDVRLEDGYPSGEYSDQNPDGGLEDRLQDRFEAGLEDSLEDDLADLKQIEAKPISIEEMNYFPQLRKRANRRIR</sequence>
<evidence type="ECO:0000313" key="7">
    <source>
        <dbReference type="Proteomes" id="UP001549098"/>
    </source>
</evidence>
<comment type="caution">
    <text evidence="6">The sequence shown here is derived from an EMBL/GenBank/DDBJ whole genome shotgun (WGS) entry which is preliminary data.</text>
</comment>
<name>A0ABV2F0I3_9BACL</name>
<gene>
    <name evidence="6" type="ORF">ABID47_001899</name>
</gene>
<dbReference type="SUPFAM" id="SSF46955">
    <property type="entry name" value="Putative DNA-binding domain"/>
    <property type="match status" value="1"/>
</dbReference>
<dbReference type="CDD" id="cd01109">
    <property type="entry name" value="HTH_YyaN"/>
    <property type="match status" value="1"/>
</dbReference>